<evidence type="ECO:0000313" key="3">
    <source>
        <dbReference type="Proteomes" id="UP000287176"/>
    </source>
</evidence>
<keyword evidence="1" id="KW-0812">Transmembrane</keyword>
<proteinExistence type="predicted"/>
<evidence type="ECO:0000313" key="2">
    <source>
        <dbReference type="EMBL" id="RTZ86141.1"/>
    </source>
</evidence>
<keyword evidence="1" id="KW-1133">Transmembrane helix</keyword>
<accession>A0A432GRL5</accession>
<protein>
    <submittedName>
        <fullName evidence="2">Uncharacterized protein</fullName>
    </submittedName>
</protein>
<dbReference type="EMBL" id="QNZI01000061">
    <property type="protein sequence ID" value="RTZ86141.1"/>
    <property type="molecule type" value="Genomic_DNA"/>
</dbReference>
<keyword evidence="1" id="KW-0472">Membrane</keyword>
<comment type="caution">
    <text evidence="2">The sequence shown here is derived from an EMBL/GenBank/DDBJ whole genome shotgun (WGS) entry which is preliminary data.</text>
</comment>
<dbReference type="AlphaFoldDB" id="A0A432GRL5"/>
<reference evidence="2 3" key="1">
    <citation type="submission" date="2018-06" db="EMBL/GenBank/DDBJ databases">
        <title>Combined omics and stable isotope probing to characterize newly discovered Mariana Back-Arc vent microbial communities.</title>
        <authorList>
            <person name="Trembath-Reichert E."/>
            <person name="Huber J.A."/>
        </authorList>
    </citation>
    <scope>NUCLEOTIDE SEQUENCE [LARGE SCALE GENOMIC DNA]</scope>
    <source>
        <strain evidence="2">MAG 24</strain>
    </source>
</reference>
<gene>
    <name evidence="2" type="ORF">DSY94_02340</name>
</gene>
<feature type="transmembrane region" description="Helical" evidence="1">
    <location>
        <begin position="63"/>
        <end position="88"/>
    </location>
</feature>
<sequence>MSVEFRTAFSLATLSLCFFGSLSSLIYEANERPSVLLLTLAPDSVFEETDRLLGMAVTMLESVVVVLLLLLSLFLAQAANIIAMLIIIHR</sequence>
<organism evidence="2 3">
    <name type="scientific">SAR324 cluster bacterium</name>
    <dbReference type="NCBI Taxonomy" id="2024889"/>
    <lineage>
        <taxon>Bacteria</taxon>
        <taxon>Deltaproteobacteria</taxon>
        <taxon>SAR324 cluster</taxon>
    </lineage>
</organism>
<dbReference type="Proteomes" id="UP000287176">
    <property type="component" value="Unassembled WGS sequence"/>
</dbReference>
<evidence type="ECO:0000256" key="1">
    <source>
        <dbReference type="SAM" id="Phobius"/>
    </source>
</evidence>
<name>A0A432GRL5_9DELT</name>